<keyword evidence="10" id="KW-1185">Reference proteome</keyword>
<feature type="transmembrane region" description="Helical" evidence="7">
    <location>
        <begin position="268"/>
        <end position="289"/>
    </location>
</feature>
<dbReference type="GO" id="GO:0071916">
    <property type="term" value="F:dipeptide transmembrane transporter activity"/>
    <property type="evidence" value="ECO:0007669"/>
    <property type="project" value="TreeGrafter"/>
</dbReference>
<evidence type="ECO:0000256" key="5">
    <source>
        <dbReference type="ARBA" id="ARBA00022989"/>
    </source>
</evidence>
<dbReference type="EMBL" id="RBZU01000010">
    <property type="protein sequence ID" value="RKP49670.1"/>
    <property type="molecule type" value="Genomic_DNA"/>
</dbReference>
<organism evidence="9 10">
    <name type="scientific">Pararobbsia silviterrae</name>
    <dbReference type="NCBI Taxonomy" id="1792498"/>
    <lineage>
        <taxon>Bacteria</taxon>
        <taxon>Pseudomonadati</taxon>
        <taxon>Pseudomonadota</taxon>
        <taxon>Betaproteobacteria</taxon>
        <taxon>Burkholderiales</taxon>
        <taxon>Burkholderiaceae</taxon>
        <taxon>Pararobbsia</taxon>
    </lineage>
</organism>
<dbReference type="InterPro" id="IPR035906">
    <property type="entry name" value="MetI-like_sf"/>
</dbReference>
<keyword evidence="2 7" id="KW-0813">Transport</keyword>
<dbReference type="PROSITE" id="PS50928">
    <property type="entry name" value="ABC_TM1"/>
    <property type="match status" value="1"/>
</dbReference>
<dbReference type="AlphaFoldDB" id="A0A494XG88"/>
<proteinExistence type="inferred from homology"/>
<evidence type="ECO:0000256" key="1">
    <source>
        <dbReference type="ARBA" id="ARBA00004651"/>
    </source>
</evidence>
<dbReference type="Proteomes" id="UP000270342">
    <property type="component" value="Unassembled WGS sequence"/>
</dbReference>
<dbReference type="CDD" id="cd06261">
    <property type="entry name" value="TM_PBP2"/>
    <property type="match status" value="1"/>
</dbReference>
<evidence type="ECO:0000313" key="10">
    <source>
        <dbReference type="Proteomes" id="UP000270342"/>
    </source>
</evidence>
<protein>
    <submittedName>
        <fullName evidence="9">ABC transporter permease</fullName>
    </submittedName>
</protein>
<dbReference type="Pfam" id="PF00528">
    <property type="entry name" value="BPD_transp_1"/>
    <property type="match status" value="1"/>
</dbReference>
<keyword evidence="3" id="KW-1003">Cell membrane</keyword>
<evidence type="ECO:0000256" key="4">
    <source>
        <dbReference type="ARBA" id="ARBA00022692"/>
    </source>
</evidence>
<sequence length="354" mass="37231">MPLPFSSLNSAHARTARASSIARALGRLGASALTIAGLLAVTFALSSLSPIDPVRQLVGDHASESAYRAARHALGLDVSRPLQFAHYVARLAHGDLGLSRSTGQPVSQDLARVFPATIELATIAMAVCAVVGIAAGMLGAARPGRIVDQCVRALAVLGASVPIFWLGLVALYVFYARLHWTGGPGRLDDAYEYTIDMHTGFVLVDAWRSSETGAFASAIAHLVLPVLVLAFSAVGNVARLTRTAMLGELGHEYVTLARAKGASERRILLSHVLPNIAGTLLTVLALGYASLLEGAVLTETIFAWPGIGRYLSTALFASDTPAILGATLVIGIAFVLINGVTDWLVHVFDPRLAR</sequence>
<dbReference type="Pfam" id="PF19300">
    <property type="entry name" value="BPD_transp_1_N"/>
    <property type="match status" value="1"/>
</dbReference>
<dbReference type="PANTHER" id="PTHR43163:SF8">
    <property type="entry name" value="D,D-DIPEPTIDE TRANSPORT SYSTEM PERMEASE PROTEIN DDPB-RELATED"/>
    <property type="match status" value="1"/>
</dbReference>
<accession>A0A494XG88</accession>
<name>A0A494XG88_9BURK</name>
<reference evidence="9 10" key="1">
    <citation type="submission" date="2018-10" db="EMBL/GenBank/DDBJ databases">
        <title>Robbsia sp. DHC34, isolated from soil.</title>
        <authorList>
            <person name="Gao Z.-H."/>
            <person name="Qiu L.-H."/>
        </authorList>
    </citation>
    <scope>NUCLEOTIDE SEQUENCE [LARGE SCALE GENOMIC DNA]</scope>
    <source>
        <strain evidence="9 10">DHC34</strain>
    </source>
</reference>
<evidence type="ECO:0000256" key="7">
    <source>
        <dbReference type="RuleBase" id="RU363032"/>
    </source>
</evidence>
<dbReference type="InterPro" id="IPR000515">
    <property type="entry name" value="MetI-like"/>
</dbReference>
<feature type="transmembrane region" description="Helical" evidence="7">
    <location>
        <begin position="153"/>
        <end position="175"/>
    </location>
</feature>
<dbReference type="OrthoDB" id="9803623at2"/>
<comment type="similarity">
    <text evidence="7">Belongs to the binding-protein-dependent transport system permease family.</text>
</comment>
<evidence type="ECO:0000256" key="2">
    <source>
        <dbReference type="ARBA" id="ARBA00022448"/>
    </source>
</evidence>
<feature type="domain" description="ABC transmembrane type-1" evidence="8">
    <location>
        <begin position="114"/>
        <end position="345"/>
    </location>
</feature>
<comment type="caution">
    <text evidence="9">The sequence shown here is derived from an EMBL/GenBank/DDBJ whole genome shotgun (WGS) entry which is preliminary data.</text>
</comment>
<gene>
    <name evidence="9" type="ORF">D7S86_20490</name>
</gene>
<keyword evidence="6 7" id="KW-0472">Membrane</keyword>
<evidence type="ECO:0000256" key="3">
    <source>
        <dbReference type="ARBA" id="ARBA00022475"/>
    </source>
</evidence>
<dbReference type="SUPFAM" id="SSF161098">
    <property type="entry name" value="MetI-like"/>
    <property type="match status" value="1"/>
</dbReference>
<dbReference type="Gene3D" id="1.10.3720.10">
    <property type="entry name" value="MetI-like"/>
    <property type="match status" value="1"/>
</dbReference>
<evidence type="ECO:0000256" key="6">
    <source>
        <dbReference type="ARBA" id="ARBA00023136"/>
    </source>
</evidence>
<feature type="transmembrane region" description="Helical" evidence="7">
    <location>
        <begin position="120"/>
        <end position="141"/>
    </location>
</feature>
<keyword evidence="4 7" id="KW-0812">Transmembrane</keyword>
<keyword evidence="5 7" id="KW-1133">Transmembrane helix</keyword>
<evidence type="ECO:0000259" key="8">
    <source>
        <dbReference type="PROSITE" id="PS50928"/>
    </source>
</evidence>
<feature type="transmembrane region" description="Helical" evidence="7">
    <location>
        <begin position="214"/>
        <end position="238"/>
    </location>
</feature>
<comment type="subcellular location">
    <subcellularLocation>
        <location evidence="1 7">Cell membrane</location>
        <topology evidence="1 7">Multi-pass membrane protein</topology>
    </subcellularLocation>
</comment>
<evidence type="ECO:0000313" key="9">
    <source>
        <dbReference type="EMBL" id="RKP49670.1"/>
    </source>
</evidence>
<feature type="transmembrane region" description="Helical" evidence="7">
    <location>
        <begin position="24"/>
        <end position="45"/>
    </location>
</feature>
<dbReference type="PANTHER" id="PTHR43163">
    <property type="entry name" value="DIPEPTIDE TRANSPORT SYSTEM PERMEASE PROTEIN DPPB-RELATED"/>
    <property type="match status" value="1"/>
</dbReference>
<dbReference type="GO" id="GO:0005886">
    <property type="term" value="C:plasma membrane"/>
    <property type="evidence" value="ECO:0007669"/>
    <property type="project" value="UniProtKB-SubCell"/>
</dbReference>
<feature type="transmembrane region" description="Helical" evidence="7">
    <location>
        <begin position="322"/>
        <end position="345"/>
    </location>
</feature>
<dbReference type="InterPro" id="IPR045621">
    <property type="entry name" value="BPD_transp_1_N"/>
</dbReference>